<dbReference type="GO" id="GO:0046872">
    <property type="term" value="F:metal ion binding"/>
    <property type="evidence" value="ECO:0007669"/>
    <property type="project" value="InterPro"/>
</dbReference>
<keyword evidence="6" id="KW-1185">Reference proteome</keyword>
<dbReference type="CDD" id="cd01045">
    <property type="entry name" value="Ferritin_like_AB"/>
    <property type="match status" value="1"/>
</dbReference>
<dbReference type="HOGENOM" id="CLU_067492_0_0_2"/>
<dbReference type="SUPFAM" id="SSF47240">
    <property type="entry name" value="Ferritin-like"/>
    <property type="match status" value="1"/>
</dbReference>
<dbReference type="AlphaFoldDB" id="F0QWK5"/>
<evidence type="ECO:0000256" key="3">
    <source>
        <dbReference type="SAM" id="MobiDB-lite"/>
    </source>
</evidence>
<evidence type="ECO:0000259" key="4">
    <source>
        <dbReference type="Pfam" id="PF02915"/>
    </source>
</evidence>
<dbReference type="STRING" id="985053.VMUT_0843"/>
<comment type="subcellular location">
    <subcellularLocation>
        <location evidence="1">Encapsulin nanocompartment</location>
    </subcellularLocation>
</comment>
<dbReference type="eggNOG" id="arCOG05908">
    <property type="taxonomic scope" value="Archaea"/>
</dbReference>
<dbReference type="GO" id="GO:0016491">
    <property type="term" value="F:oxidoreductase activity"/>
    <property type="evidence" value="ECO:0007669"/>
    <property type="project" value="InterPro"/>
</dbReference>
<reference evidence="5 6" key="1">
    <citation type="journal article" date="2011" name="J. Bacteriol.">
        <title>Complete genome sequence of 'Vulcanisaeta moutnovskia' strain 768-28, a novel member of the hyperthermophilic crenarchaeal genus vulcanisaeta.</title>
        <authorList>
            <person name="Gumerov V.M."/>
            <person name="Mardanov A.V."/>
            <person name="Beletsky A.V."/>
            <person name="Prokofeva M.I."/>
            <person name="Bonch-Osmolovskaya E.A."/>
            <person name="Ravin N.V."/>
            <person name="Skryabin K.G."/>
        </authorList>
    </citation>
    <scope>NUCLEOTIDE SEQUENCE [LARGE SCALE GENOMIC DNA]</scope>
    <source>
        <strain evidence="5 6">768-28</strain>
    </source>
</reference>
<dbReference type="GO" id="GO:0140737">
    <property type="term" value="C:encapsulin nanocompartment"/>
    <property type="evidence" value="ECO:0007669"/>
    <property type="project" value="UniProtKB-SubCell"/>
</dbReference>
<feature type="domain" description="Rubrerythrin diiron-binding" evidence="4">
    <location>
        <begin position="24"/>
        <end position="84"/>
    </location>
</feature>
<dbReference type="NCBIfam" id="NF041155">
    <property type="entry name" value="encap_f1"/>
    <property type="match status" value="1"/>
</dbReference>
<dbReference type="GeneID" id="10288495"/>
<dbReference type="OrthoDB" id="60579at2157"/>
<evidence type="ECO:0000313" key="5">
    <source>
        <dbReference type="EMBL" id="ADY01053.1"/>
    </source>
</evidence>
<feature type="compositionally biased region" description="Polar residues" evidence="3">
    <location>
        <begin position="103"/>
        <end position="116"/>
    </location>
</feature>
<evidence type="ECO:0000256" key="1">
    <source>
        <dbReference type="ARBA" id="ARBA00033738"/>
    </source>
</evidence>
<dbReference type="KEGG" id="vmo:VMUT_0843"/>
<dbReference type="EMBL" id="CP002529">
    <property type="protein sequence ID" value="ADY01053.1"/>
    <property type="molecule type" value="Genomic_DNA"/>
</dbReference>
<evidence type="ECO:0000256" key="2">
    <source>
        <dbReference type="ARBA" id="ARBA00033787"/>
    </source>
</evidence>
<dbReference type="PANTHER" id="PTHR37165:SF1">
    <property type="entry name" value="TYPE 1 ENCAPSULIN SHELL PROTEIN"/>
    <property type="match status" value="1"/>
</dbReference>
<proteinExistence type="predicted"/>
<dbReference type="RefSeq" id="WP_013604215.1">
    <property type="nucleotide sequence ID" value="NC_015151.1"/>
</dbReference>
<accession>F0QWK5</accession>
<gene>
    <name evidence="5" type="ordered locus">VMUT_0843</name>
</gene>
<name>F0QWK5_VULM7</name>
<dbReference type="Proteomes" id="UP000007485">
    <property type="component" value="Chromosome"/>
</dbReference>
<dbReference type="InterPro" id="IPR009078">
    <property type="entry name" value="Ferritin-like_SF"/>
</dbReference>
<dbReference type="Gene3D" id="3.30.2320.10">
    <property type="entry name" value="hypothetical protein PF0899 domain"/>
    <property type="match status" value="1"/>
</dbReference>
<dbReference type="InterPro" id="IPR007544">
    <property type="entry name" value="ENCAP"/>
</dbReference>
<evidence type="ECO:0000313" key="6">
    <source>
        <dbReference type="Proteomes" id="UP000007485"/>
    </source>
</evidence>
<dbReference type="Gene3D" id="3.30.2400.30">
    <property type="match status" value="1"/>
</dbReference>
<dbReference type="Pfam" id="PF02915">
    <property type="entry name" value="Rubrerythrin"/>
    <property type="match status" value="1"/>
</dbReference>
<dbReference type="InterPro" id="IPR051429">
    <property type="entry name" value="Encapsulin_nc"/>
</dbReference>
<protein>
    <submittedName>
        <fullName evidence="5">Linocin_M18 bacteriocin protein</fullName>
    </submittedName>
</protein>
<feature type="region of interest" description="Disordered" evidence="3">
    <location>
        <begin position="103"/>
        <end position="127"/>
    </location>
</feature>
<keyword evidence="2" id="KW-1284">Encapsulin nanocompartment</keyword>
<dbReference type="PANTHER" id="PTHR37165">
    <property type="entry name" value="PEPTIDASE U56 FAMILY"/>
    <property type="match status" value="1"/>
</dbReference>
<dbReference type="InterPro" id="IPR003251">
    <property type="entry name" value="Rr_diiron-bd_dom"/>
</dbReference>
<dbReference type="Gene3D" id="6.10.140.1960">
    <property type="match status" value="1"/>
</dbReference>
<dbReference type="Pfam" id="PF04454">
    <property type="entry name" value="Linocin_M18"/>
    <property type="match status" value="1"/>
</dbReference>
<sequence length="376" mass="41723">MVFSKNPVDIVRDKKFLQGEIADSLRLAIMAELDAINLYLQLARLIDDEKVRKVFEDIAKEEKTHFSEFLTLLKSYDPEQVEQLKAGSTEVSELTGIKVPVNYPNNEQKGMGTANNPSDPPLDVVSSSNLSPEELRYLQDKVKEVANNVRRFRKYLATYEAGSGLDAVPLDEVVIGPSIMTTRSVVSLKELSLKFSISQRQIEYARARGERVYSATADQAAIRLGYEEDLAILSDILGNPKIKTMNITSWDTPSSAVTEVSNAVNALYSNYIPEPYVLFVSPGRYTKLLTVVEKTGIMELTRIKSLVKDVVIIPQLKDDTALLLSTHQSIIDVAIGTDTALVYLGPENGTHGFTLWETLAVRVKDPRGVIALRQGT</sequence>
<organism evidence="5 6">
    <name type="scientific">Vulcanisaeta moutnovskia (strain 768-28)</name>
    <dbReference type="NCBI Taxonomy" id="985053"/>
    <lineage>
        <taxon>Archaea</taxon>
        <taxon>Thermoproteota</taxon>
        <taxon>Thermoprotei</taxon>
        <taxon>Thermoproteales</taxon>
        <taxon>Thermoproteaceae</taxon>
        <taxon>Vulcanisaeta</taxon>
    </lineage>
</organism>